<dbReference type="GO" id="GO:0005886">
    <property type="term" value="C:plasma membrane"/>
    <property type="evidence" value="ECO:0007669"/>
    <property type="project" value="UniProtKB-SubCell"/>
</dbReference>
<dbReference type="CDD" id="cd07731">
    <property type="entry name" value="ComA-like_MBL-fold"/>
    <property type="match status" value="1"/>
</dbReference>
<keyword evidence="4 6" id="KW-1133">Transmembrane helix</keyword>
<dbReference type="SUPFAM" id="SSF56281">
    <property type="entry name" value="Metallo-hydrolase/oxidoreductase"/>
    <property type="match status" value="1"/>
</dbReference>
<dbReference type="InterPro" id="IPR004477">
    <property type="entry name" value="ComEC_N"/>
</dbReference>
<organism evidence="8 9">
    <name type="scientific">Desulforamulus reducens (strain ATCC BAA-1160 / DSM 100696 / MI-1)</name>
    <name type="common">Desulfotomaculum reducens</name>
    <dbReference type="NCBI Taxonomy" id="349161"/>
    <lineage>
        <taxon>Bacteria</taxon>
        <taxon>Bacillati</taxon>
        <taxon>Bacillota</taxon>
        <taxon>Clostridia</taxon>
        <taxon>Eubacteriales</taxon>
        <taxon>Peptococcaceae</taxon>
        <taxon>Desulforamulus</taxon>
    </lineage>
</organism>
<dbReference type="eggNOG" id="COG0658">
    <property type="taxonomic scope" value="Bacteria"/>
</dbReference>
<keyword evidence="3 6" id="KW-0812">Transmembrane</keyword>
<dbReference type="InterPro" id="IPR001279">
    <property type="entry name" value="Metallo-B-lactamas"/>
</dbReference>
<feature type="transmembrane region" description="Helical" evidence="6">
    <location>
        <begin position="6"/>
        <end position="22"/>
    </location>
</feature>
<dbReference type="InterPro" id="IPR052159">
    <property type="entry name" value="Competence_DNA_uptake"/>
</dbReference>
<dbReference type="STRING" id="349161.Dred_2510"/>
<dbReference type="GO" id="GO:0030420">
    <property type="term" value="P:establishment of competence for transformation"/>
    <property type="evidence" value="ECO:0007669"/>
    <property type="project" value="InterPro"/>
</dbReference>
<dbReference type="EMBL" id="CP000612">
    <property type="protein sequence ID" value="ABO51020.1"/>
    <property type="molecule type" value="Genomic_DNA"/>
</dbReference>
<evidence type="ECO:0000256" key="6">
    <source>
        <dbReference type="SAM" id="Phobius"/>
    </source>
</evidence>
<evidence type="ECO:0000256" key="5">
    <source>
        <dbReference type="ARBA" id="ARBA00023136"/>
    </source>
</evidence>
<feature type="transmembrane region" description="Helical" evidence="6">
    <location>
        <begin position="507"/>
        <end position="528"/>
    </location>
</feature>
<keyword evidence="9" id="KW-1185">Reference proteome</keyword>
<dbReference type="NCBIfam" id="TIGR00360">
    <property type="entry name" value="ComEC_N-term"/>
    <property type="match status" value="1"/>
</dbReference>
<evidence type="ECO:0000313" key="8">
    <source>
        <dbReference type="EMBL" id="ABO51020.1"/>
    </source>
</evidence>
<dbReference type="eggNOG" id="COG2333">
    <property type="taxonomic scope" value="Bacteria"/>
</dbReference>
<dbReference type="SMART" id="SM00849">
    <property type="entry name" value="Lactamase_B"/>
    <property type="match status" value="1"/>
</dbReference>
<feature type="transmembrane region" description="Helical" evidence="6">
    <location>
        <begin position="469"/>
        <end position="486"/>
    </location>
</feature>
<evidence type="ECO:0000256" key="3">
    <source>
        <dbReference type="ARBA" id="ARBA00022692"/>
    </source>
</evidence>
<gene>
    <name evidence="8" type="ordered locus">Dred_2510</name>
</gene>
<dbReference type="Pfam" id="PF00753">
    <property type="entry name" value="Lactamase_B"/>
    <property type="match status" value="1"/>
</dbReference>
<comment type="subcellular location">
    <subcellularLocation>
        <location evidence="1">Cell membrane</location>
        <topology evidence="1">Multi-pass membrane protein</topology>
    </subcellularLocation>
</comment>
<reference evidence="8 9" key="1">
    <citation type="submission" date="2007-03" db="EMBL/GenBank/DDBJ databases">
        <title>Complete sequence of Desulfotomaculum reducens MI-1.</title>
        <authorList>
            <consortium name="US DOE Joint Genome Institute"/>
            <person name="Copeland A."/>
            <person name="Lucas S."/>
            <person name="Lapidus A."/>
            <person name="Barry K."/>
            <person name="Detter J.C."/>
            <person name="Glavina del Rio T."/>
            <person name="Hammon N."/>
            <person name="Israni S."/>
            <person name="Dalin E."/>
            <person name="Tice H."/>
            <person name="Pitluck S."/>
            <person name="Sims D."/>
            <person name="Brettin T."/>
            <person name="Bruce D."/>
            <person name="Han C."/>
            <person name="Tapia R."/>
            <person name="Schmutz J."/>
            <person name="Larimer F."/>
            <person name="Land M."/>
            <person name="Hauser L."/>
            <person name="Kyrpides N."/>
            <person name="Kim E."/>
            <person name="Tebo B.M."/>
            <person name="Richardson P."/>
        </authorList>
    </citation>
    <scope>NUCLEOTIDE SEQUENCE [LARGE SCALE GENOMIC DNA]</scope>
    <source>
        <strain evidence="8 9">MI-1</strain>
    </source>
</reference>
<dbReference type="PANTHER" id="PTHR30619:SF1">
    <property type="entry name" value="RECOMBINATION PROTEIN 2"/>
    <property type="match status" value="1"/>
</dbReference>
<dbReference type="InterPro" id="IPR036866">
    <property type="entry name" value="RibonucZ/Hydroxyglut_hydro"/>
</dbReference>
<dbReference type="InterPro" id="IPR035681">
    <property type="entry name" value="ComA-like_MBL"/>
</dbReference>
<feature type="transmembrane region" description="Helical" evidence="6">
    <location>
        <begin position="286"/>
        <end position="310"/>
    </location>
</feature>
<evidence type="ECO:0000256" key="1">
    <source>
        <dbReference type="ARBA" id="ARBA00004651"/>
    </source>
</evidence>
<dbReference type="Gene3D" id="3.60.15.10">
    <property type="entry name" value="Ribonuclease Z/Hydroxyacylglutathione hydrolase-like"/>
    <property type="match status" value="1"/>
</dbReference>
<feature type="transmembrane region" description="Helical" evidence="6">
    <location>
        <begin position="322"/>
        <end position="340"/>
    </location>
</feature>
<feature type="transmembrane region" description="Helical" evidence="6">
    <location>
        <begin position="372"/>
        <end position="396"/>
    </location>
</feature>
<feature type="transmembrane region" description="Helical" evidence="6">
    <location>
        <begin position="27"/>
        <end position="47"/>
    </location>
</feature>
<dbReference type="NCBIfam" id="TIGR00361">
    <property type="entry name" value="ComEC_Rec2"/>
    <property type="match status" value="1"/>
</dbReference>
<keyword evidence="2" id="KW-1003">Cell membrane</keyword>
<feature type="transmembrane region" description="Helical" evidence="6">
    <location>
        <begin position="442"/>
        <end position="463"/>
    </location>
</feature>
<dbReference type="PANTHER" id="PTHR30619">
    <property type="entry name" value="DNA INTERNALIZATION/COMPETENCE PROTEIN COMEC/REC2"/>
    <property type="match status" value="1"/>
</dbReference>
<dbReference type="RefSeq" id="WP_011878818.1">
    <property type="nucleotide sequence ID" value="NC_009253.1"/>
</dbReference>
<evidence type="ECO:0000313" key="9">
    <source>
        <dbReference type="Proteomes" id="UP000001556"/>
    </source>
</evidence>
<feature type="transmembrane region" description="Helical" evidence="6">
    <location>
        <begin position="53"/>
        <end position="73"/>
    </location>
</feature>
<dbReference type="AlphaFoldDB" id="A4J7G7"/>
<evidence type="ECO:0000256" key="4">
    <source>
        <dbReference type="ARBA" id="ARBA00022989"/>
    </source>
</evidence>
<sequence>MQRPLVFMILAFMLGIMVTSVLKVNILVAMGAAVFTCIVAGIGIIRTWRYNTWVLFCACICLGMALTTIKLSVVATPLMDFKGTNIQATGIVIDQPDRRPEATFYKLKVQQAKYGGKIKKVSGILRVKVPEKTKRYQYGDILRLTGYVVVPEPPGNPGAFDYRTWLNRQGIAANMVVKKSEDIKVLRRGEGSFIFRIAFALRNHLESIYDKTLSKEKAVILKGLLFGTRGEIPQDVQLAFNQTGLVHILSVSGYHVGLVAAMLLQVLRLLKVPARFTAPVTIPLLIFYAIMTGLGPAVLRATLMAVLLLLARHLGRQNDWPTTLATAAGIILAINPLDLYDIGFQLSFVATWGLLYLTPVLNNLFHQIPKSIVLLITVPLAAQLATLPLVTLYFNLVSQVSILANLLTVHLVGLIMLFGGLDLLIGTIYLPLTSLFNSGISSLIDLFIGLVQFCNSLPSASFYIPTPPLWLVFLYYVLLIFTFYLFQFPEKREKVVGSHQQIEKYKTLVLVALLIMTLWLVKPTHGLLEVHFIDVGQGDSTLIITPEKRIVLVDTGGWQNELLSGRGAGEYVIVPYLHRLGINQVDVLVLTHPHADHVGGARTLIQTMSVGMVMVSPYGLQPADHIDEGYTELLQEIGKLGIPLCSARAGDELRLDSELLMSCLGPEDKFIGTRSDANNNSLIFLLKYHGRTVLLTGDIEAEAEKNLVENIEITNIEILKVPHHGSGFFDPDFFQRVSPKAAIISVGKGNRFHHPSVKTLEALEEVNSKIYRTDRQGAIILSTDGSKWLVQTGK</sequence>
<dbReference type="Proteomes" id="UP000001556">
    <property type="component" value="Chromosome"/>
</dbReference>
<dbReference type="InterPro" id="IPR025405">
    <property type="entry name" value="DUF4131"/>
</dbReference>
<evidence type="ECO:0000256" key="2">
    <source>
        <dbReference type="ARBA" id="ARBA00022475"/>
    </source>
</evidence>
<feature type="domain" description="Metallo-beta-lactamase" evidence="7">
    <location>
        <begin position="537"/>
        <end position="748"/>
    </location>
</feature>
<dbReference type="Pfam" id="PF13567">
    <property type="entry name" value="DUF4131"/>
    <property type="match status" value="1"/>
</dbReference>
<keyword evidence="5 6" id="KW-0472">Membrane</keyword>
<protein>
    <submittedName>
        <fullName evidence="8">DNA internalization-related competence protein ComEC/Rec2</fullName>
    </submittedName>
</protein>
<evidence type="ECO:0000259" key="7">
    <source>
        <dbReference type="SMART" id="SM00849"/>
    </source>
</evidence>
<dbReference type="InterPro" id="IPR004797">
    <property type="entry name" value="Competence_ComEC/Rec2"/>
</dbReference>
<name>A4J7G7_DESRM</name>
<feature type="transmembrane region" description="Helical" evidence="6">
    <location>
        <begin position="245"/>
        <end position="266"/>
    </location>
</feature>
<dbReference type="OrthoDB" id="9761531at2"/>
<dbReference type="KEGG" id="drm:Dred_2510"/>
<feature type="transmembrane region" description="Helical" evidence="6">
    <location>
        <begin position="402"/>
        <end position="430"/>
    </location>
</feature>
<dbReference type="HOGENOM" id="CLU_010363_2_1_9"/>
<dbReference type="Pfam" id="PF03772">
    <property type="entry name" value="Competence"/>
    <property type="match status" value="1"/>
</dbReference>
<proteinExistence type="predicted"/>
<accession>A4J7G7</accession>
<feature type="transmembrane region" description="Helical" evidence="6">
    <location>
        <begin position="346"/>
        <end position="365"/>
    </location>
</feature>